<reference evidence="4" key="1">
    <citation type="journal article" date="2019" name="Int. J. Syst. Evol. Microbiol.">
        <title>The Global Catalogue of Microorganisms (GCM) 10K type strain sequencing project: providing services to taxonomists for standard genome sequencing and annotation.</title>
        <authorList>
            <consortium name="The Broad Institute Genomics Platform"/>
            <consortium name="The Broad Institute Genome Sequencing Center for Infectious Disease"/>
            <person name="Wu L."/>
            <person name="Ma J."/>
        </authorList>
    </citation>
    <scope>NUCLEOTIDE SEQUENCE [LARGE SCALE GENOMIC DNA]</scope>
    <source>
        <strain evidence="4">CGMCC 1.12931</strain>
    </source>
</reference>
<sequence>MNIFIVEDHKIVLDGYKLMLKSIEDFDVNKIIDFDNIEAACNYLNSTKEDAIDLGIFDYSIPPSEKHKIKNGVDLSILFKKHHPNSRIIILTSHSTPLLLAQIHRRANPDGIWLKGDVSSRSFNENIPLILKGQEVHSINAQNALEKVHFFKKHLDEIDHQILLLLNRGVKTKYIPEHLSLTISTIDHRKKKIKEVLGLKAADDNQIVQKAQEVGLL</sequence>
<evidence type="ECO:0000313" key="4">
    <source>
        <dbReference type="Proteomes" id="UP000599179"/>
    </source>
</evidence>
<dbReference type="Pfam" id="PF00072">
    <property type="entry name" value="Response_reg"/>
    <property type="match status" value="1"/>
</dbReference>
<dbReference type="EMBL" id="BMGM01000006">
    <property type="protein sequence ID" value="GGE36346.1"/>
    <property type="molecule type" value="Genomic_DNA"/>
</dbReference>
<comment type="caution">
    <text evidence="3">The sequence shown here is derived from an EMBL/GenBank/DDBJ whole genome shotgun (WGS) entry which is preliminary data.</text>
</comment>
<dbReference type="InterPro" id="IPR001789">
    <property type="entry name" value="Sig_transdc_resp-reg_receiver"/>
</dbReference>
<dbReference type="Proteomes" id="UP000599179">
    <property type="component" value="Unassembled WGS sequence"/>
</dbReference>
<dbReference type="RefSeq" id="WP_188458550.1">
    <property type="nucleotide sequence ID" value="NZ_BMGM01000006.1"/>
</dbReference>
<feature type="modified residue" description="4-aspartylphosphate" evidence="1">
    <location>
        <position position="58"/>
    </location>
</feature>
<evidence type="ECO:0000259" key="2">
    <source>
        <dbReference type="PROSITE" id="PS50110"/>
    </source>
</evidence>
<organism evidence="3 4">
    <name type="scientific">Psychroflexus planctonicus</name>
    <dbReference type="NCBI Taxonomy" id="1526575"/>
    <lineage>
        <taxon>Bacteria</taxon>
        <taxon>Pseudomonadati</taxon>
        <taxon>Bacteroidota</taxon>
        <taxon>Flavobacteriia</taxon>
        <taxon>Flavobacteriales</taxon>
        <taxon>Flavobacteriaceae</taxon>
        <taxon>Psychroflexus</taxon>
    </lineage>
</organism>
<protein>
    <recommendedName>
        <fullName evidence="2">Response regulatory domain-containing protein</fullName>
    </recommendedName>
</protein>
<dbReference type="SUPFAM" id="SSF52172">
    <property type="entry name" value="CheY-like"/>
    <property type="match status" value="1"/>
</dbReference>
<dbReference type="PROSITE" id="PS50110">
    <property type="entry name" value="RESPONSE_REGULATORY"/>
    <property type="match status" value="1"/>
</dbReference>
<dbReference type="InterPro" id="IPR011006">
    <property type="entry name" value="CheY-like_superfamily"/>
</dbReference>
<evidence type="ECO:0000256" key="1">
    <source>
        <dbReference type="PROSITE-ProRule" id="PRU00169"/>
    </source>
</evidence>
<feature type="domain" description="Response regulatory" evidence="2">
    <location>
        <begin position="2"/>
        <end position="130"/>
    </location>
</feature>
<accession>A0ABQ1SIM0</accession>
<proteinExistence type="predicted"/>
<gene>
    <name evidence="3" type="ORF">GCM10010832_15690</name>
</gene>
<name>A0ABQ1SIM0_9FLAO</name>
<keyword evidence="1" id="KW-0597">Phosphoprotein</keyword>
<keyword evidence="4" id="KW-1185">Reference proteome</keyword>
<evidence type="ECO:0000313" key="3">
    <source>
        <dbReference type="EMBL" id="GGE36346.1"/>
    </source>
</evidence>
<dbReference type="Gene3D" id="3.40.50.2300">
    <property type="match status" value="1"/>
</dbReference>